<protein>
    <recommendedName>
        <fullName evidence="4">SHOCT domain-containing protein</fullName>
    </recommendedName>
</protein>
<feature type="compositionally biased region" description="Polar residues" evidence="1">
    <location>
        <begin position="26"/>
        <end position="49"/>
    </location>
</feature>
<evidence type="ECO:0000256" key="1">
    <source>
        <dbReference type="SAM" id="MobiDB-lite"/>
    </source>
</evidence>
<name>A0A8T0GSM0_CERPU</name>
<feature type="compositionally biased region" description="Low complexity" evidence="1">
    <location>
        <begin position="331"/>
        <end position="347"/>
    </location>
</feature>
<dbReference type="EMBL" id="CM026430">
    <property type="protein sequence ID" value="KAG0561415.1"/>
    <property type="molecule type" value="Genomic_DNA"/>
</dbReference>
<feature type="compositionally biased region" description="Basic residues" evidence="1">
    <location>
        <begin position="63"/>
        <end position="73"/>
    </location>
</feature>
<evidence type="ECO:0000313" key="3">
    <source>
        <dbReference type="Proteomes" id="UP000822688"/>
    </source>
</evidence>
<dbReference type="AlphaFoldDB" id="A0A8T0GSM0"/>
<organism evidence="2 3">
    <name type="scientific">Ceratodon purpureus</name>
    <name type="common">Fire moss</name>
    <name type="synonym">Dicranum purpureum</name>
    <dbReference type="NCBI Taxonomy" id="3225"/>
    <lineage>
        <taxon>Eukaryota</taxon>
        <taxon>Viridiplantae</taxon>
        <taxon>Streptophyta</taxon>
        <taxon>Embryophyta</taxon>
        <taxon>Bryophyta</taxon>
        <taxon>Bryophytina</taxon>
        <taxon>Bryopsida</taxon>
        <taxon>Dicranidae</taxon>
        <taxon>Pseudoditrichales</taxon>
        <taxon>Ditrichaceae</taxon>
        <taxon>Ceratodon</taxon>
    </lineage>
</organism>
<evidence type="ECO:0008006" key="4">
    <source>
        <dbReference type="Google" id="ProtNLM"/>
    </source>
</evidence>
<feature type="region of interest" description="Disordered" evidence="1">
    <location>
        <begin position="323"/>
        <end position="350"/>
    </location>
</feature>
<accession>A0A8T0GSM0</accession>
<proteinExistence type="predicted"/>
<feature type="region of interest" description="Disordered" evidence="1">
    <location>
        <begin position="18"/>
        <end position="73"/>
    </location>
</feature>
<evidence type="ECO:0000313" key="2">
    <source>
        <dbReference type="EMBL" id="KAG0561415.1"/>
    </source>
</evidence>
<dbReference type="Proteomes" id="UP000822688">
    <property type="component" value="Chromosome 9"/>
</dbReference>
<sequence>MRARILQLARDSLLFSGMAEPEVQAGPQTEAGSQGQAEPQLQSEQSLPDSTLVEDQGAGDKSSRRKSKTRAHRPIVESLHIRTMIASYKHHIAVYSKDREQVNQLIPSAVWKGVYAYYIKQFPNSPFVEETLKDRLRETIKEIQSGKYVDDVEPEKMSLQNSEVVARLKDRLRETLKELRNGTFNEEDFEKAVLQSDEVFQDFEKASLKTSMRPDEDQATRNPLKRKLNSMEGTTPVPVQSRNPLEGGVAPNSYSMPGPYASNVMLAPRNSHMGGYRPIAPAPPPALAPNYMQPGPYGPGVMLGPRNSVEGAYAPASNCMQPGSLAPSATSGPSSMPSPHLSSTSPPTEKVMSKDEMLQQQSRSIAAIATQFLSNSEKRDALLAAEMAYHRAKSDFYNEKTRKLKIGNLKLLKDEGVISEEEFNQQVKLI</sequence>
<comment type="caution">
    <text evidence="2">The sequence shown here is derived from an EMBL/GenBank/DDBJ whole genome shotgun (WGS) entry which is preliminary data.</text>
</comment>
<reference evidence="2" key="1">
    <citation type="submission" date="2020-06" db="EMBL/GenBank/DDBJ databases">
        <title>WGS assembly of Ceratodon purpureus strain R40.</title>
        <authorList>
            <person name="Carey S.B."/>
            <person name="Jenkins J."/>
            <person name="Shu S."/>
            <person name="Lovell J.T."/>
            <person name="Sreedasyam A."/>
            <person name="Maumus F."/>
            <person name="Tiley G.P."/>
            <person name="Fernandez-Pozo N."/>
            <person name="Barry K."/>
            <person name="Chen C."/>
            <person name="Wang M."/>
            <person name="Lipzen A."/>
            <person name="Daum C."/>
            <person name="Saski C.A."/>
            <person name="Payton A.C."/>
            <person name="Mcbreen J.C."/>
            <person name="Conrad R.E."/>
            <person name="Kollar L.M."/>
            <person name="Olsson S."/>
            <person name="Huttunen S."/>
            <person name="Landis J.B."/>
            <person name="Wickett N.J."/>
            <person name="Johnson M.G."/>
            <person name="Rensing S.A."/>
            <person name="Grimwood J."/>
            <person name="Schmutz J."/>
            <person name="Mcdaniel S.F."/>
        </authorList>
    </citation>
    <scope>NUCLEOTIDE SEQUENCE</scope>
    <source>
        <strain evidence="2">R40</strain>
    </source>
</reference>
<gene>
    <name evidence="2" type="ORF">KC19_9G063000</name>
</gene>
<keyword evidence="3" id="KW-1185">Reference proteome</keyword>